<reference evidence="5" key="1">
    <citation type="submission" date="2021-02" db="EMBL/GenBank/DDBJ databases">
        <authorList>
            <person name="Dougan E. K."/>
            <person name="Rhodes N."/>
            <person name="Thang M."/>
            <person name="Chan C."/>
        </authorList>
    </citation>
    <scope>NUCLEOTIDE SEQUENCE</scope>
</reference>
<gene>
    <name evidence="5" type="ORF">PGLA2088_LOCUS6818</name>
</gene>
<evidence type="ECO:0000313" key="6">
    <source>
        <dbReference type="Proteomes" id="UP000626109"/>
    </source>
</evidence>
<feature type="compositionally biased region" description="Basic and acidic residues" evidence="2">
    <location>
        <begin position="166"/>
        <end position="201"/>
    </location>
</feature>
<feature type="transmembrane region" description="Helical" evidence="3">
    <location>
        <begin position="371"/>
        <end position="395"/>
    </location>
</feature>
<keyword evidence="3" id="KW-1133">Transmembrane helix</keyword>
<dbReference type="Proteomes" id="UP000626109">
    <property type="component" value="Unassembled WGS sequence"/>
</dbReference>
<feature type="transmembrane region" description="Helical" evidence="3">
    <location>
        <begin position="421"/>
        <end position="441"/>
    </location>
</feature>
<evidence type="ECO:0000256" key="3">
    <source>
        <dbReference type="SAM" id="Phobius"/>
    </source>
</evidence>
<keyword evidence="1" id="KW-0862">Zinc</keyword>
<feature type="transmembrane region" description="Helical" evidence="3">
    <location>
        <begin position="453"/>
        <end position="475"/>
    </location>
</feature>
<dbReference type="Gene3D" id="3.30.40.10">
    <property type="entry name" value="Zinc/RING finger domain, C3HC4 (zinc finger)"/>
    <property type="match status" value="1"/>
</dbReference>
<evidence type="ECO:0000259" key="4">
    <source>
        <dbReference type="PROSITE" id="PS50089"/>
    </source>
</evidence>
<dbReference type="PANTHER" id="PTHR22996">
    <property type="entry name" value="MAHOGUNIN"/>
    <property type="match status" value="1"/>
</dbReference>
<sequence length="743" mass="82103">MLPSTPFTGILCSRGSDTPSVLEDDCLGGDSEGSGASERYLPGQASRGNPDDGRSQTGCYSVEIKYAHRPAPADIPEYSDSLASVGVLMKDDMQEPANHVSPGRPEGFSKFHQHQQQQQQEQEQEQQQPQQQQLPTLQPQLLGSPHDQSPQSIGAVPEEQGVQQHPKHEQEQRHEHDEKHGQEQKQEEQEKQGQLHEHEEQLQDQGHAGDGPQFSQQNCGQGEPRKKTIRAWSMQSLDTSQARCIDVESGNKPEPVGPASRVCVVCMGEPIATAALPCRHSSMCKLCMADVREKTGKCPICRSQIDVAIEGAFNDDFVDFVSISVGLMIQKAADTLDWAGSKYSQIYASMFLGFLFLLVSILTLVSQLPSLALFFAALAFFVGYLPWFLVTAYCFRQGQTSHNQASWMHCSSEDRRRPCALLFRVLLTPFLFIVAVGFFFLPYMILTWLLRPLAWLLLLSLEAFLKMSLHILFYGYMLLRPVWWCGSFLAQLISKGVCATWNLMMRGLSAGITCFLQSCLHPVLGLLTSAGAVLQRCGSHVIGSVATFFWAFGSLLCTPVTMMLARLGNALRYFVVPPFMYAIRTCGDLGERCCLTCEAVLARFGACVGSGLHFATSAVRGAVGGAFAFFYEQALLPCTRPVLACCNSVLRCICWACDSVQLCVVPLAVFFLRWAILAPWSVVRRILGIVMRSVHACLLVVTLRLEAIFSAASRVAQSVAARLAEVFRGIRHDISNIFKSFGF</sequence>
<dbReference type="InterPro" id="IPR045194">
    <property type="entry name" value="MGRN1/RNF157-like"/>
</dbReference>
<keyword evidence="1" id="KW-0863">Zinc-finger</keyword>
<feature type="transmembrane region" description="Helical" evidence="3">
    <location>
        <begin position="541"/>
        <end position="565"/>
    </location>
</feature>
<dbReference type="GO" id="GO:0061630">
    <property type="term" value="F:ubiquitin protein ligase activity"/>
    <property type="evidence" value="ECO:0007669"/>
    <property type="project" value="UniProtKB-EC"/>
</dbReference>
<feature type="domain" description="RING-type" evidence="4">
    <location>
        <begin position="263"/>
        <end position="302"/>
    </location>
</feature>
<evidence type="ECO:0000256" key="2">
    <source>
        <dbReference type="SAM" id="MobiDB-lite"/>
    </source>
</evidence>
<dbReference type="InterPro" id="IPR001841">
    <property type="entry name" value="Znf_RING"/>
</dbReference>
<dbReference type="SMART" id="SM00184">
    <property type="entry name" value="RING"/>
    <property type="match status" value="1"/>
</dbReference>
<name>A0A813IFD9_POLGL</name>
<dbReference type="GO" id="GO:0008270">
    <property type="term" value="F:zinc ion binding"/>
    <property type="evidence" value="ECO:0007669"/>
    <property type="project" value="UniProtKB-KW"/>
</dbReference>
<keyword evidence="3" id="KW-0812">Transmembrane</keyword>
<keyword evidence="1" id="KW-0479">Metal-binding</keyword>
<accession>A0A813IFD9</accession>
<feature type="region of interest" description="Disordered" evidence="2">
    <location>
        <begin position="1"/>
        <end position="57"/>
    </location>
</feature>
<evidence type="ECO:0000256" key="1">
    <source>
        <dbReference type="PROSITE-ProRule" id="PRU00175"/>
    </source>
</evidence>
<feature type="compositionally biased region" description="Low complexity" evidence="2">
    <location>
        <begin position="114"/>
        <end position="141"/>
    </location>
</feature>
<feature type="region of interest" description="Disordered" evidence="2">
    <location>
        <begin position="87"/>
        <end position="226"/>
    </location>
</feature>
<feature type="transmembrane region" description="Helical" evidence="3">
    <location>
        <begin position="346"/>
        <end position="365"/>
    </location>
</feature>
<evidence type="ECO:0000313" key="5">
    <source>
        <dbReference type="EMBL" id="CAE8648734.1"/>
    </source>
</evidence>
<dbReference type="GO" id="GO:0016567">
    <property type="term" value="P:protein ubiquitination"/>
    <property type="evidence" value="ECO:0007669"/>
    <property type="project" value="TreeGrafter"/>
</dbReference>
<proteinExistence type="predicted"/>
<feature type="transmembrane region" description="Helical" evidence="3">
    <location>
        <begin position="482"/>
        <end position="504"/>
    </location>
</feature>
<keyword evidence="3" id="KW-0472">Membrane</keyword>
<comment type="caution">
    <text evidence="5">The sequence shown here is derived from an EMBL/GenBank/DDBJ whole genome shotgun (WGS) entry which is preliminary data.</text>
</comment>
<dbReference type="Pfam" id="PF13920">
    <property type="entry name" value="zf-C3HC4_3"/>
    <property type="match status" value="1"/>
</dbReference>
<organism evidence="5 6">
    <name type="scientific">Polarella glacialis</name>
    <name type="common">Dinoflagellate</name>
    <dbReference type="NCBI Taxonomy" id="89957"/>
    <lineage>
        <taxon>Eukaryota</taxon>
        <taxon>Sar</taxon>
        <taxon>Alveolata</taxon>
        <taxon>Dinophyceae</taxon>
        <taxon>Suessiales</taxon>
        <taxon>Suessiaceae</taxon>
        <taxon>Polarella</taxon>
    </lineage>
</organism>
<dbReference type="PANTHER" id="PTHR22996:SF0">
    <property type="entry name" value="RE60872P-RELATED"/>
    <property type="match status" value="1"/>
</dbReference>
<feature type="transmembrane region" description="Helical" evidence="3">
    <location>
        <begin position="510"/>
        <end position="534"/>
    </location>
</feature>
<dbReference type="InterPro" id="IPR013083">
    <property type="entry name" value="Znf_RING/FYVE/PHD"/>
</dbReference>
<dbReference type="EMBL" id="CAJNNW010006902">
    <property type="protein sequence ID" value="CAE8648734.1"/>
    <property type="molecule type" value="Genomic_DNA"/>
</dbReference>
<dbReference type="AlphaFoldDB" id="A0A813IFD9"/>
<dbReference type="PROSITE" id="PS50089">
    <property type="entry name" value="ZF_RING_2"/>
    <property type="match status" value="1"/>
</dbReference>
<protein>
    <recommendedName>
        <fullName evidence="4">RING-type domain-containing protein</fullName>
    </recommendedName>
</protein>
<dbReference type="SUPFAM" id="SSF57850">
    <property type="entry name" value="RING/U-box"/>
    <property type="match status" value="1"/>
</dbReference>